<organism evidence="1 2">
    <name type="scientific">Novosphingobium aquiterrae</name>
    <dbReference type="NCBI Taxonomy" id="624388"/>
    <lineage>
        <taxon>Bacteria</taxon>
        <taxon>Pseudomonadati</taxon>
        <taxon>Pseudomonadota</taxon>
        <taxon>Alphaproteobacteria</taxon>
        <taxon>Sphingomonadales</taxon>
        <taxon>Sphingomonadaceae</taxon>
        <taxon>Novosphingobium</taxon>
    </lineage>
</organism>
<protein>
    <submittedName>
        <fullName evidence="1">DUF6527 family protein</fullName>
    </submittedName>
</protein>
<keyword evidence="2" id="KW-1185">Reference proteome</keyword>
<name>A0ABV6PM67_9SPHN</name>
<comment type="caution">
    <text evidence="1">The sequence shown here is derived from an EMBL/GenBank/DDBJ whole genome shotgun (WGS) entry which is preliminary data.</text>
</comment>
<dbReference type="Proteomes" id="UP001589943">
    <property type="component" value="Unassembled WGS sequence"/>
</dbReference>
<reference evidence="1 2" key="1">
    <citation type="submission" date="2024-09" db="EMBL/GenBank/DDBJ databases">
        <authorList>
            <person name="Sun Q."/>
            <person name="Mori K."/>
        </authorList>
    </citation>
    <scope>NUCLEOTIDE SEQUENCE [LARGE SCALE GENOMIC DNA]</scope>
    <source>
        <strain evidence="1 2">NCAIM B.02537</strain>
    </source>
</reference>
<dbReference type="InterPro" id="IPR045384">
    <property type="entry name" value="DUF6527"/>
</dbReference>
<dbReference type="Pfam" id="PF20137">
    <property type="entry name" value="BubE"/>
    <property type="match status" value="1"/>
</dbReference>
<dbReference type="EMBL" id="JBHLTL010000011">
    <property type="protein sequence ID" value="MFC0590927.1"/>
    <property type="molecule type" value="Genomic_DNA"/>
</dbReference>
<evidence type="ECO:0000313" key="1">
    <source>
        <dbReference type="EMBL" id="MFC0590927.1"/>
    </source>
</evidence>
<gene>
    <name evidence="1" type="ORF">ACFFF7_16095</name>
</gene>
<proteinExistence type="predicted"/>
<dbReference type="RefSeq" id="WP_379482350.1">
    <property type="nucleotide sequence ID" value="NZ_JBHLTL010000011.1"/>
</dbReference>
<accession>A0ABV6PM67</accession>
<sequence length="125" mass="14017">MLLDAGVVYHSEEYEIGALLCACGCGHRVSLLVPDSHRVTSEGGFATIYPSISVCDATCKSHYVIRAGRVEWLPAFSDDVAKSVMRRQIERHSERERKPQPVSWRSRLASAVAWAFDKLKTILRL</sequence>
<evidence type="ECO:0000313" key="2">
    <source>
        <dbReference type="Proteomes" id="UP001589943"/>
    </source>
</evidence>